<dbReference type="OMA" id="IGNCLHK"/>
<dbReference type="GO" id="GO:0007007">
    <property type="term" value="P:inner mitochondrial membrane organization"/>
    <property type="evidence" value="ECO:0007669"/>
    <property type="project" value="TreeGrafter"/>
</dbReference>
<evidence type="ECO:0000313" key="9">
    <source>
        <dbReference type="Proteomes" id="UP000085678"/>
    </source>
</evidence>
<keyword evidence="4 11" id="KW-0812">Transmembrane</keyword>
<dbReference type="OrthoDB" id="9970856at2759"/>
<evidence type="ECO:0000256" key="6">
    <source>
        <dbReference type="ARBA" id="ARBA00022989"/>
    </source>
</evidence>
<accession>A0A1S3JHX2</accession>
<keyword evidence="6" id="KW-1133">Transmembrane helix</keyword>
<dbReference type="PANTHER" id="PTHR15099">
    <property type="entry name" value="PROTEIN PM1"/>
    <property type="match status" value="1"/>
</dbReference>
<dbReference type="KEGG" id="lak:106173420"/>
<reference evidence="10 11" key="1">
    <citation type="submission" date="2025-04" db="UniProtKB">
        <authorList>
            <consortium name="RefSeq"/>
        </authorList>
    </citation>
    <scope>IDENTIFICATION</scope>
    <source>
        <tissue evidence="10 11">Gonads</tissue>
    </source>
</reference>
<organism evidence="9 11">
    <name type="scientific">Lingula anatina</name>
    <name type="common">Brachiopod</name>
    <name type="synonym">Lingula unguis</name>
    <dbReference type="NCBI Taxonomy" id="7574"/>
    <lineage>
        <taxon>Eukaryota</taxon>
        <taxon>Metazoa</taxon>
        <taxon>Spiralia</taxon>
        <taxon>Lophotrochozoa</taxon>
        <taxon>Brachiopoda</taxon>
        <taxon>Linguliformea</taxon>
        <taxon>Lingulata</taxon>
        <taxon>Lingulida</taxon>
        <taxon>Linguloidea</taxon>
        <taxon>Lingulidae</taxon>
        <taxon>Lingula</taxon>
    </lineage>
</organism>
<comment type="similarity">
    <text evidence="3">Belongs to the TMEM11 family.</text>
</comment>
<evidence type="ECO:0000256" key="5">
    <source>
        <dbReference type="ARBA" id="ARBA00022792"/>
    </source>
</evidence>
<keyword evidence="9" id="KW-1185">Reference proteome</keyword>
<dbReference type="GO" id="GO:0005743">
    <property type="term" value="C:mitochondrial inner membrane"/>
    <property type="evidence" value="ECO:0007669"/>
    <property type="project" value="UniProtKB-SubCell"/>
</dbReference>
<evidence type="ECO:0000256" key="4">
    <source>
        <dbReference type="ARBA" id="ARBA00022692"/>
    </source>
</evidence>
<evidence type="ECO:0000256" key="1">
    <source>
        <dbReference type="ARBA" id="ARBA00002812"/>
    </source>
</evidence>
<gene>
    <name evidence="11" type="primary">LOC106173420</name>
    <name evidence="10" type="synonym">LOC106154822</name>
</gene>
<dbReference type="AlphaFoldDB" id="A0A1S3JHX2"/>
<keyword evidence="8" id="KW-0472">Membrane</keyword>
<evidence type="ECO:0000256" key="7">
    <source>
        <dbReference type="ARBA" id="ARBA00023128"/>
    </source>
</evidence>
<keyword evidence="7" id="KW-0496">Mitochondrion</keyword>
<name>A0A1S3JHX2_LINAN</name>
<dbReference type="KEGG" id="lak:106154822"/>
<dbReference type="PANTHER" id="PTHR15099:SF2">
    <property type="entry name" value="TRANSMEMBRANE PROTEIN 11, MITOCHONDRIAL"/>
    <property type="match status" value="1"/>
</dbReference>
<sequence>MAGRVGEMNPNDFRIIREIYENDSAPEDFENELDRALEDCVSFIIIEPTKLGDETARWIKVGNCLHKTSLLSGVCCLAVGKLWPQVGSILTCPLGVVSVMCAGLYMASWQYDPCCKYQVVTDPRKLQGLPLYDLTSPSYVALERKDDTARKILHTIVALAAGGFCLWKLSKWYSSYSYVDEIDL</sequence>
<comment type="function">
    <text evidence="1">Plays a role in mitochondrial morphogenesis.</text>
</comment>
<protein>
    <submittedName>
        <fullName evidence="10 11">Transmembrane protein 11-A, mitochondrial</fullName>
    </submittedName>
</protein>
<evidence type="ECO:0000313" key="11">
    <source>
        <dbReference type="RefSeq" id="XP_013410015.1"/>
    </source>
</evidence>
<dbReference type="Pfam" id="PF14972">
    <property type="entry name" value="Mito_morph_reg"/>
    <property type="match status" value="1"/>
</dbReference>
<evidence type="ECO:0000313" key="10">
    <source>
        <dbReference type="RefSeq" id="XP_013384776.1"/>
    </source>
</evidence>
<proteinExistence type="inferred from homology"/>
<comment type="subcellular location">
    <subcellularLocation>
        <location evidence="2">Mitochondrion inner membrane</location>
        <topology evidence="2">Multi-pass membrane protein</topology>
    </subcellularLocation>
</comment>
<dbReference type="RefSeq" id="XP_013410015.1">
    <property type="nucleotide sequence ID" value="XM_013554561.1"/>
</dbReference>
<keyword evidence="5" id="KW-0999">Mitochondrion inner membrane</keyword>
<dbReference type="GeneID" id="106173420"/>
<dbReference type="STRING" id="7574.A0A1S3JHX2"/>
<evidence type="ECO:0000256" key="8">
    <source>
        <dbReference type="ARBA" id="ARBA00023136"/>
    </source>
</evidence>
<dbReference type="InterPro" id="IPR026120">
    <property type="entry name" value="TMEM11"/>
</dbReference>
<evidence type="ECO:0000256" key="2">
    <source>
        <dbReference type="ARBA" id="ARBA00004448"/>
    </source>
</evidence>
<dbReference type="GeneID" id="106154822"/>
<dbReference type="RefSeq" id="XP_013384776.1">
    <property type="nucleotide sequence ID" value="XM_013529322.1"/>
</dbReference>
<dbReference type="Proteomes" id="UP000085678">
    <property type="component" value="Unplaced"/>
</dbReference>
<evidence type="ECO:0000256" key="3">
    <source>
        <dbReference type="ARBA" id="ARBA00006060"/>
    </source>
</evidence>